<dbReference type="PANTHER" id="PTHR10658:SF81">
    <property type="entry name" value="PROTEIN RETINAL DEGENERATION B"/>
    <property type="match status" value="1"/>
</dbReference>
<accession>A0ABN8T419</accession>
<dbReference type="EMBL" id="CALNXI010006366">
    <property type="protein sequence ID" value="CAH3199027.1"/>
    <property type="molecule type" value="Genomic_DNA"/>
</dbReference>
<dbReference type="Pfam" id="PF24694">
    <property type="entry name" value="LNS2_PITM1-3"/>
    <property type="match status" value="1"/>
</dbReference>
<reference evidence="1 2" key="1">
    <citation type="submission" date="2022-05" db="EMBL/GenBank/DDBJ databases">
        <authorList>
            <consortium name="Genoscope - CEA"/>
            <person name="William W."/>
        </authorList>
    </citation>
    <scope>NUCLEOTIDE SEQUENCE [LARGE SCALE GENOMIC DNA]</scope>
</reference>
<comment type="caution">
    <text evidence="1">The sequence shown here is derived from an EMBL/GenBank/DDBJ whole genome shotgun (WGS) entry which is preliminary data.</text>
</comment>
<evidence type="ECO:0000313" key="2">
    <source>
        <dbReference type="Proteomes" id="UP001159427"/>
    </source>
</evidence>
<dbReference type="Pfam" id="PF24695">
    <property type="entry name" value="PITM1-3"/>
    <property type="match status" value="1"/>
</dbReference>
<evidence type="ECO:0000313" key="1">
    <source>
        <dbReference type="EMBL" id="CAH3199027.1"/>
    </source>
</evidence>
<dbReference type="PANTHER" id="PTHR10658">
    <property type="entry name" value="PHOSPHATIDYLINOSITOL TRANSFER PROTEIN"/>
    <property type="match status" value="1"/>
</dbReference>
<protein>
    <submittedName>
        <fullName evidence="1">Uncharacterized protein</fullName>
    </submittedName>
</protein>
<dbReference type="InterPro" id="IPR001666">
    <property type="entry name" value="PI_transfer"/>
</dbReference>
<sequence>LFDTVLTGSGGKLSCSIPEDKKLPVGIYPIKLVVKGDHTWVDSNLAVLPPKTEAVVFSIDGSFTASVSIRGKDPKVRAGAVDVVR</sequence>
<organism evidence="1 2">
    <name type="scientific">Porites evermanni</name>
    <dbReference type="NCBI Taxonomy" id="104178"/>
    <lineage>
        <taxon>Eukaryota</taxon>
        <taxon>Metazoa</taxon>
        <taxon>Cnidaria</taxon>
        <taxon>Anthozoa</taxon>
        <taxon>Hexacorallia</taxon>
        <taxon>Scleractinia</taxon>
        <taxon>Fungiina</taxon>
        <taxon>Poritidae</taxon>
        <taxon>Porites</taxon>
    </lineage>
</organism>
<proteinExistence type="predicted"/>
<gene>
    <name evidence="1" type="ORF">PEVE_00038028</name>
</gene>
<name>A0ABN8T419_9CNID</name>
<feature type="non-terminal residue" evidence="1">
    <location>
        <position position="1"/>
    </location>
</feature>
<dbReference type="Proteomes" id="UP001159427">
    <property type="component" value="Unassembled WGS sequence"/>
</dbReference>
<keyword evidence="2" id="KW-1185">Reference proteome</keyword>